<sequence>MPKWQPIADKFDAPRVVQWNIRGSYRRDTHGVQPVLQLRGKFSRARSTEMARAARSADVAHASGTVISQGIEFPPAAASAGREREWQANAAQEYHSEEVAGNGDIRICRHDTDAAAGMWSCLRQPHPNIHGNPSFLKPSQYLEFLGFTIFLMISYPVAGATSSQVFWNLGKMALLFSVVSESNVSAHNWQFCAKQWEAVLCMETSLIASRWGHDQKWTFISPEKREQIFTVKMNLGAMCTLLEIRFPVKMGSIASLFEKQLNPMLLNEQVADKGGSRLIASCEIFEASRKKPRAEGPSSMGSGGAFLFQSMGGAAKDEALAAGSMQKLMQARLDARFAKNYDRLVDKACPAQVINLTAVVAGLTGATQVADILDSVGRIQAPNLLKPFVANYELSNIWPVPYQRDRVAAHAAFAVGGAHQHHPSLPPQPWLLLPVWTARLLSEAARARLGAEGRLVATSALLVSTLRICAAMSQLNFVIFHVLQEFLRFDMSEKEGRAMWFDKNTQLYKSCHGGRLEQEQQTQPASRKLPAVTDEAGELAALAVAKIPEDEDLLNVAKGDATSTGDIANDPKFYPRGAAKVDADFSTWTLL</sequence>
<dbReference type="Proteomes" id="UP000186817">
    <property type="component" value="Unassembled WGS sequence"/>
</dbReference>
<proteinExistence type="predicted"/>
<keyword evidence="2" id="KW-1185">Reference proteome</keyword>
<evidence type="ECO:0000313" key="2">
    <source>
        <dbReference type="Proteomes" id="UP000186817"/>
    </source>
</evidence>
<evidence type="ECO:0000313" key="1">
    <source>
        <dbReference type="EMBL" id="OLQ00279.1"/>
    </source>
</evidence>
<dbReference type="AlphaFoldDB" id="A0A1Q9DYR9"/>
<protein>
    <submittedName>
        <fullName evidence="1">Uncharacterized protein</fullName>
    </submittedName>
</protein>
<accession>A0A1Q9DYR9</accession>
<organism evidence="1 2">
    <name type="scientific">Symbiodinium microadriaticum</name>
    <name type="common">Dinoflagellate</name>
    <name type="synonym">Zooxanthella microadriatica</name>
    <dbReference type="NCBI Taxonomy" id="2951"/>
    <lineage>
        <taxon>Eukaryota</taxon>
        <taxon>Sar</taxon>
        <taxon>Alveolata</taxon>
        <taxon>Dinophyceae</taxon>
        <taxon>Suessiales</taxon>
        <taxon>Symbiodiniaceae</taxon>
        <taxon>Symbiodinium</taxon>
    </lineage>
</organism>
<reference evidence="1 2" key="1">
    <citation type="submission" date="2016-02" db="EMBL/GenBank/DDBJ databases">
        <title>Genome analysis of coral dinoflagellate symbionts highlights evolutionary adaptations to a symbiotic lifestyle.</title>
        <authorList>
            <person name="Aranda M."/>
            <person name="Li Y."/>
            <person name="Liew Y.J."/>
            <person name="Baumgarten S."/>
            <person name="Simakov O."/>
            <person name="Wilson M."/>
            <person name="Piel J."/>
            <person name="Ashoor H."/>
            <person name="Bougouffa S."/>
            <person name="Bajic V.B."/>
            <person name="Ryu T."/>
            <person name="Ravasi T."/>
            <person name="Bayer T."/>
            <person name="Micklem G."/>
            <person name="Kim H."/>
            <person name="Bhak J."/>
            <person name="Lajeunesse T.C."/>
            <person name="Voolstra C.R."/>
        </authorList>
    </citation>
    <scope>NUCLEOTIDE SEQUENCE [LARGE SCALE GENOMIC DNA]</scope>
    <source>
        <strain evidence="1 2">CCMP2467</strain>
    </source>
</reference>
<dbReference type="EMBL" id="LSRX01000333">
    <property type="protein sequence ID" value="OLQ00279.1"/>
    <property type="molecule type" value="Genomic_DNA"/>
</dbReference>
<comment type="caution">
    <text evidence="1">The sequence shown here is derived from an EMBL/GenBank/DDBJ whole genome shotgun (WGS) entry which is preliminary data.</text>
</comment>
<name>A0A1Q9DYR9_SYMMI</name>
<gene>
    <name evidence="1" type="ORF">AK812_SmicGene17081</name>
</gene>